<dbReference type="EMBL" id="UZAJ01009001">
    <property type="protein sequence ID" value="VDO54281.1"/>
    <property type="molecule type" value="Genomic_DNA"/>
</dbReference>
<dbReference type="WBParaSite" id="OFLC_0000815301-mRNA-1">
    <property type="protein sequence ID" value="OFLC_0000815301-mRNA-1"/>
    <property type="gene ID" value="OFLC_0000815301"/>
</dbReference>
<organism evidence="3">
    <name type="scientific">Onchocerca flexuosa</name>
    <dbReference type="NCBI Taxonomy" id="387005"/>
    <lineage>
        <taxon>Eukaryota</taxon>
        <taxon>Metazoa</taxon>
        <taxon>Ecdysozoa</taxon>
        <taxon>Nematoda</taxon>
        <taxon>Chromadorea</taxon>
        <taxon>Rhabditida</taxon>
        <taxon>Spirurina</taxon>
        <taxon>Spiruromorpha</taxon>
        <taxon>Filarioidea</taxon>
        <taxon>Onchocercidae</taxon>
        <taxon>Onchocerca</taxon>
    </lineage>
</organism>
<evidence type="ECO:0000313" key="3">
    <source>
        <dbReference type="WBParaSite" id="OFLC_0000815301-mRNA-1"/>
    </source>
</evidence>
<evidence type="ECO:0000313" key="2">
    <source>
        <dbReference type="Proteomes" id="UP000267606"/>
    </source>
</evidence>
<sequence>MLGIMIEDGTGCVNRVTEGNNDEIDGTNGPIEFTQLSLDWFIMIRLLVSLLPLLIFPHSSSSFNLLHKVGNSICHYSQVTNVIDISHLRIEM</sequence>
<evidence type="ECO:0000313" key="1">
    <source>
        <dbReference type="EMBL" id="VDO54281.1"/>
    </source>
</evidence>
<dbReference type="Proteomes" id="UP000267606">
    <property type="component" value="Unassembled WGS sequence"/>
</dbReference>
<reference evidence="3" key="1">
    <citation type="submission" date="2016-06" db="UniProtKB">
        <authorList>
            <consortium name="WormBaseParasite"/>
        </authorList>
    </citation>
    <scope>IDENTIFICATION</scope>
</reference>
<gene>
    <name evidence="1" type="ORF">OFLC_LOCUS8155</name>
</gene>
<protein>
    <submittedName>
        <fullName evidence="3">Transmembrane protein</fullName>
    </submittedName>
</protein>
<keyword evidence="2" id="KW-1185">Reference proteome</keyword>
<proteinExistence type="predicted"/>
<accession>A0A183HKZ2</accession>
<dbReference type="AlphaFoldDB" id="A0A183HKZ2"/>
<reference evidence="1 2" key="2">
    <citation type="submission" date="2018-11" db="EMBL/GenBank/DDBJ databases">
        <authorList>
            <consortium name="Pathogen Informatics"/>
        </authorList>
    </citation>
    <scope>NUCLEOTIDE SEQUENCE [LARGE SCALE GENOMIC DNA]</scope>
</reference>
<name>A0A183HKZ2_9BILA</name>